<accession>A0A7M7MQC2</accession>
<proteinExistence type="predicted"/>
<organism evidence="2">
    <name type="scientific">Apis mellifera</name>
    <name type="common">Honeybee</name>
    <dbReference type="NCBI Taxonomy" id="7460"/>
    <lineage>
        <taxon>Eukaryota</taxon>
        <taxon>Metazoa</taxon>
        <taxon>Ecdysozoa</taxon>
        <taxon>Arthropoda</taxon>
        <taxon>Hexapoda</taxon>
        <taxon>Insecta</taxon>
        <taxon>Pterygota</taxon>
        <taxon>Neoptera</taxon>
        <taxon>Endopterygota</taxon>
        <taxon>Hymenoptera</taxon>
        <taxon>Apocrita</taxon>
        <taxon>Aculeata</taxon>
        <taxon>Apoidea</taxon>
        <taxon>Anthophila</taxon>
        <taxon>Apidae</taxon>
        <taxon>Apis</taxon>
    </lineage>
</organism>
<evidence type="ECO:0000313" key="2">
    <source>
        <dbReference type="EnsemblMetazoa" id="XP_026299486"/>
    </source>
</evidence>
<dbReference type="KEGG" id="ame:102654041"/>
<dbReference type="OrthoDB" id="7451790at2759"/>
<reference evidence="4" key="2">
    <citation type="submission" date="2025-04" db="UniProtKB">
        <authorList>
            <consortium name="RefSeq"/>
        </authorList>
    </citation>
    <scope>IDENTIFICATION</scope>
    <source>
        <strain evidence="4">DH4</strain>
        <tissue evidence="4">Whole body</tissue>
    </source>
</reference>
<dbReference type="AlphaFoldDB" id="A0A7M7MQC2"/>
<reference evidence="2" key="1">
    <citation type="submission" date="2021-01" db="UniProtKB">
        <authorList>
            <consortium name="EnsemblMetazoa"/>
        </authorList>
    </citation>
    <scope>IDENTIFICATION</scope>
    <source>
        <strain evidence="2">DH4</strain>
    </source>
</reference>
<dbReference type="EnsemblMetazoa" id="XM_026443701">
    <property type="protein sequence ID" value="XP_026299486"/>
    <property type="gene ID" value="LOC102654041"/>
</dbReference>
<feature type="coiled-coil region" evidence="1">
    <location>
        <begin position="290"/>
        <end position="317"/>
    </location>
</feature>
<feature type="coiled-coil region" evidence="1">
    <location>
        <begin position="221"/>
        <end position="255"/>
    </location>
</feature>
<evidence type="ECO:0000256" key="1">
    <source>
        <dbReference type="SAM" id="Coils"/>
    </source>
</evidence>
<evidence type="ECO:0000313" key="3">
    <source>
        <dbReference type="Proteomes" id="UP000005203"/>
    </source>
</evidence>
<accession>A0A8B8H654</accession>
<feature type="coiled-coil region" evidence="1">
    <location>
        <begin position="48"/>
        <end position="100"/>
    </location>
</feature>
<dbReference type="RefSeq" id="XP_026299486.1">
    <property type="nucleotide sequence ID" value="XM_026443701.1"/>
</dbReference>
<evidence type="ECO:0000313" key="4">
    <source>
        <dbReference type="RefSeq" id="XP_026299486.1"/>
    </source>
</evidence>
<dbReference type="Proteomes" id="UP000005203">
    <property type="component" value="Linkage group LG11"/>
</dbReference>
<protein>
    <submittedName>
        <fullName evidence="4">Leucine-rich repeat-containing protein DDB_G0290503</fullName>
    </submittedName>
</protein>
<name>A0A7M7MQC2_APIME</name>
<dbReference type="GeneID" id="102654041"/>
<keyword evidence="3" id="KW-1185">Reference proteome</keyword>
<keyword evidence="1" id="KW-0175">Coiled coil</keyword>
<sequence length="347" mass="41353">MHNISTRLDTLNRQLIIISKLQKMEEEYNVYPYTTCKKQQVVEITHKNNDLLQERDILMNKLKSFSEDESKKCEEVEKEVNKMKYAVKEKENALNKERTEFINMILELTNIINIQKRRICKVTGICNKQQNNIHEKDKKLSQKDIELSEIKTVLHSNNSTFKEMEDKIKHLQHCLCEERQTCDCLKQELDTSKENHLSELRIKEKIIDDQNKTISKQKKLLHDSEEIVQQVASEFNELKDELHKEKQKNESLQITLDQNDSKLSILSQCEQCKKLTAEIDYLKKEKQKAIAIAKCAYQKLHQNIKEYQKKLICERKQHKYMQLIIERKQHEIGCLRNQMCYNNMKII</sequence>
<gene>
    <name evidence="4" type="primary">LOC102654041</name>
</gene>